<dbReference type="PANTHER" id="PTHR19338:SF66">
    <property type="entry name" value="NB-ARC DOMAIN-CONTAINING PROTEIN"/>
    <property type="match status" value="1"/>
</dbReference>
<keyword evidence="2" id="KW-0433">Leucine-rich repeat</keyword>
<dbReference type="Pfam" id="PF00931">
    <property type="entry name" value="NB-ARC"/>
    <property type="match status" value="1"/>
</dbReference>
<dbReference type="EMBL" id="JAMFTS010000002">
    <property type="protein sequence ID" value="KAJ4794714.1"/>
    <property type="molecule type" value="Genomic_DNA"/>
</dbReference>
<dbReference type="GO" id="GO:0006952">
    <property type="term" value="P:defense response"/>
    <property type="evidence" value="ECO:0007669"/>
    <property type="project" value="UniProtKB-KW"/>
</dbReference>
<name>A0AAV8FP00_9POAL</name>
<dbReference type="Gene3D" id="3.40.50.300">
    <property type="entry name" value="P-loop containing nucleotide triphosphate hydrolases"/>
    <property type="match status" value="1"/>
</dbReference>
<feature type="domain" description="NB-ARC" evidence="6">
    <location>
        <begin position="168"/>
        <end position="242"/>
    </location>
</feature>
<evidence type="ECO:0000313" key="9">
    <source>
        <dbReference type="Proteomes" id="UP001140206"/>
    </source>
</evidence>
<dbReference type="SUPFAM" id="SSF52540">
    <property type="entry name" value="P-loop containing nucleoside triphosphate hydrolases"/>
    <property type="match status" value="1"/>
</dbReference>
<evidence type="ECO:0000259" key="6">
    <source>
        <dbReference type="Pfam" id="PF00931"/>
    </source>
</evidence>
<dbReference type="PANTHER" id="PTHR19338">
    <property type="entry name" value="TRANSLOCASE OF INNER MITOCHONDRIAL MEMBRANE 13 HOMOLOG"/>
    <property type="match status" value="1"/>
</dbReference>
<evidence type="ECO:0000313" key="8">
    <source>
        <dbReference type="EMBL" id="KAJ4794714.1"/>
    </source>
</evidence>
<proteinExistence type="inferred from homology"/>
<gene>
    <name evidence="8" type="ORF">LUZ62_045960</name>
</gene>
<dbReference type="Pfam" id="PF18052">
    <property type="entry name" value="Rx_N"/>
    <property type="match status" value="1"/>
</dbReference>
<dbReference type="InterPro" id="IPR038005">
    <property type="entry name" value="RX-like_CC"/>
</dbReference>
<keyword evidence="9" id="KW-1185">Reference proteome</keyword>
<evidence type="ECO:0000256" key="5">
    <source>
        <dbReference type="ARBA" id="ARBA00022821"/>
    </source>
</evidence>
<dbReference type="InterPro" id="IPR002182">
    <property type="entry name" value="NB-ARC"/>
</dbReference>
<comment type="caution">
    <text evidence="8">The sequence shown here is derived from an EMBL/GenBank/DDBJ whole genome shotgun (WGS) entry which is preliminary data.</text>
</comment>
<dbReference type="CDD" id="cd14798">
    <property type="entry name" value="RX-CC_like"/>
    <property type="match status" value="1"/>
</dbReference>
<keyword evidence="4" id="KW-0547">Nucleotide-binding</keyword>
<keyword evidence="5" id="KW-0611">Plant defense</keyword>
<dbReference type="InterPro" id="IPR027417">
    <property type="entry name" value="P-loop_NTPase"/>
</dbReference>
<keyword evidence="3" id="KW-0677">Repeat</keyword>
<organism evidence="8 9">
    <name type="scientific">Rhynchospora pubera</name>
    <dbReference type="NCBI Taxonomy" id="906938"/>
    <lineage>
        <taxon>Eukaryota</taxon>
        <taxon>Viridiplantae</taxon>
        <taxon>Streptophyta</taxon>
        <taxon>Embryophyta</taxon>
        <taxon>Tracheophyta</taxon>
        <taxon>Spermatophyta</taxon>
        <taxon>Magnoliopsida</taxon>
        <taxon>Liliopsida</taxon>
        <taxon>Poales</taxon>
        <taxon>Cyperaceae</taxon>
        <taxon>Cyperoideae</taxon>
        <taxon>Rhynchosporeae</taxon>
        <taxon>Rhynchospora</taxon>
    </lineage>
</organism>
<reference evidence="8" key="1">
    <citation type="submission" date="2022-08" db="EMBL/GenBank/DDBJ databases">
        <authorList>
            <person name="Marques A."/>
        </authorList>
    </citation>
    <scope>NUCLEOTIDE SEQUENCE</scope>
    <source>
        <strain evidence="8">RhyPub2mFocal</strain>
        <tissue evidence="8">Leaves</tissue>
    </source>
</reference>
<evidence type="ECO:0000259" key="7">
    <source>
        <dbReference type="Pfam" id="PF18052"/>
    </source>
</evidence>
<dbReference type="AlphaFoldDB" id="A0AAV8FP00"/>
<dbReference type="InterPro" id="IPR041118">
    <property type="entry name" value="Rx_N"/>
</dbReference>
<sequence length="246" mass="27917">MAESVVSFVVGKLGDAFVKEVLHLYGVSDQVEKVRRELSWIQSFLKDADRKRIVDERQNQWVKEVRDLAYWIEDVIHTFLDAVPKHKPGKREAVKRLFTKTKTLPAVHRLGDEIKQIEARIQEINERRITYGITNLGDEDVGGEIIGQPVRSIVLPDVDEASIVGFGNHVNEVVGLLLDESTMRRSVISIVGTGGLGKTTLAKKVYNSQAIQEQFKTRVWVVISQKFQLIDIVRKIAEQLYMHGTT</sequence>
<dbReference type="Proteomes" id="UP001140206">
    <property type="component" value="Chromosome 2"/>
</dbReference>
<evidence type="ECO:0000256" key="1">
    <source>
        <dbReference type="ARBA" id="ARBA00008894"/>
    </source>
</evidence>
<evidence type="ECO:0000256" key="4">
    <source>
        <dbReference type="ARBA" id="ARBA00022741"/>
    </source>
</evidence>
<evidence type="ECO:0000256" key="2">
    <source>
        <dbReference type="ARBA" id="ARBA00022614"/>
    </source>
</evidence>
<comment type="similarity">
    <text evidence="1">Belongs to the disease resistance NB-LRR family.</text>
</comment>
<protein>
    <submittedName>
        <fullName evidence="8">CC-NBS-LRR class disease resistance protein</fullName>
    </submittedName>
</protein>
<evidence type="ECO:0000256" key="3">
    <source>
        <dbReference type="ARBA" id="ARBA00022737"/>
    </source>
</evidence>
<feature type="domain" description="Disease resistance N-terminal" evidence="7">
    <location>
        <begin position="5"/>
        <end position="91"/>
    </location>
</feature>
<accession>A0AAV8FP00</accession>
<dbReference type="Gene3D" id="1.20.5.4130">
    <property type="match status" value="1"/>
</dbReference>
<dbReference type="GO" id="GO:0043531">
    <property type="term" value="F:ADP binding"/>
    <property type="evidence" value="ECO:0007669"/>
    <property type="project" value="InterPro"/>
</dbReference>